<gene>
    <name evidence="3" type="ORF">GCM10009118_32300</name>
</gene>
<dbReference type="Gene3D" id="3.90.470.20">
    <property type="entry name" value="4'-phosphopantetheinyl transferase domain"/>
    <property type="match status" value="1"/>
</dbReference>
<feature type="domain" description="4'-phosphopantetheinyl transferase" evidence="2">
    <location>
        <begin position="106"/>
        <end position="159"/>
    </location>
</feature>
<evidence type="ECO:0000256" key="1">
    <source>
        <dbReference type="ARBA" id="ARBA00022679"/>
    </source>
</evidence>
<evidence type="ECO:0000313" key="4">
    <source>
        <dbReference type="Proteomes" id="UP001501126"/>
    </source>
</evidence>
<dbReference type="Pfam" id="PF01648">
    <property type="entry name" value="ACPS"/>
    <property type="match status" value="1"/>
</dbReference>
<accession>A0ABN1MV92</accession>
<comment type="caution">
    <text evidence="3">The sequence shown here is derived from an EMBL/GenBank/DDBJ whole genome shotgun (WGS) entry which is preliminary data.</text>
</comment>
<evidence type="ECO:0000259" key="2">
    <source>
        <dbReference type="Pfam" id="PF01648"/>
    </source>
</evidence>
<sequence>MVYDFKRESINVNETVRIELLFFDDFEIDGYIAQLSDSERQRVGKFLLPKRKREFIATRLLKNELFGSDSVIAYRENGAPFLEKGPAISISHAPNVAGIAFSEDVPVGFDLEPVREKVHRIKEKFLHRSEYTNFDPTSTADLIKLWSSKEALFKLAGREGVVFAEDLCLVPLSENRLKGNFRVDNQWYTTEIAIFTREDLIITVNTNDVQRTKSDF</sequence>
<dbReference type="RefSeq" id="WP_343790447.1">
    <property type="nucleotide sequence ID" value="NZ_BAAAFH010000022.1"/>
</dbReference>
<evidence type="ECO:0000313" key="3">
    <source>
        <dbReference type="EMBL" id="GAA0876820.1"/>
    </source>
</evidence>
<proteinExistence type="predicted"/>
<dbReference type="InterPro" id="IPR037143">
    <property type="entry name" value="4-PPantetheinyl_Trfase_dom_sf"/>
</dbReference>
<protein>
    <recommendedName>
        <fullName evidence="2">4'-phosphopantetheinyl transferase domain-containing protein</fullName>
    </recommendedName>
</protein>
<reference evidence="3 4" key="1">
    <citation type="journal article" date="2019" name="Int. J. Syst. Evol. Microbiol.">
        <title>The Global Catalogue of Microorganisms (GCM) 10K type strain sequencing project: providing services to taxonomists for standard genome sequencing and annotation.</title>
        <authorList>
            <consortium name="The Broad Institute Genomics Platform"/>
            <consortium name="The Broad Institute Genome Sequencing Center for Infectious Disease"/>
            <person name="Wu L."/>
            <person name="Ma J."/>
        </authorList>
    </citation>
    <scope>NUCLEOTIDE SEQUENCE [LARGE SCALE GENOMIC DNA]</scope>
    <source>
        <strain evidence="3 4">JCM 16083</strain>
    </source>
</reference>
<dbReference type="EMBL" id="BAAAFH010000022">
    <property type="protein sequence ID" value="GAA0876820.1"/>
    <property type="molecule type" value="Genomic_DNA"/>
</dbReference>
<keyword evidence="1" id="KW-0808">Transferase</keyword>
<keyword evidence="4" id="KW-1185">Reference proteome</keyword>
<dbReference type="Proteomes" id="UP001501126">
    <property type="component" value="Unassembled WGS sequence"/>
</dbReference>
<name>A0ABN1MV92_9FLAO</name>
<dbReference type="SUPFAM" id="SSF56214">
    <property type="entry name" value="4'-phosphopantetheinyl transferase"/>
    <property type="match status" value="2"/>
</dbReference>
<dbReference type="InterPro" id="IPR008278">
    <property type="entry name" value="4-PPantetheinyl_Trfase_dom"/>
</dbReference>
<organism evidence="3 4">
    <name type="scientific">Wandonia haliotis</name>
    <dbReference type="NCBI Taxonomy" id="574963"/>
    <lineage>
        <taxon>Bacteria</taxon>
        <taxon>Pseudomonadati</taxon>
        <taxon>Bacteroidota</taxon>
        <taxon>Flavobacteriia</taxon>
        <taxon>Flavobacteriales</taxon>
        <taxon>Crocinitomicaceae</taxon>
        <taxon>Wandonia</taxon>
    </lineage>
</organism>